<dbReference type="PANTHER" id="PTHR48100">
    <property type="entry name" value="BROAD-SPECIFICITY PHOSPHATASE YOR283W-RELATED"/>
    <property type="match status" value="1"/>
</dbReference>
<dbReference type="Proteomes" id="UP000275749">
    <property type="component" value="Unassembled WGS sequence"/>
</dbReference>
<dbReference type="Gene3D" id="3.40.50.1240">
    <property type="entry name" value="Phosphoglycerate mutase-like"/>
    <property type="match status" value="1"/>
</dbReference>
<evidence type="ECO:0000256" key="1">
    <source>
        <dbReference type="SAM" id="MobiDB-lite"/>
    </source>
</evidence>
<reference evidence="2 3" key="1">
    <citation type="submission" date="2018-11" db="EMBL/GenBank/DDBJ databases">
        <title>Sequencing the genomes of 1000 actinobacteria strains.</title>
        <authorList>
            <person name="Klenk H.-P."/>
        </authorList>
    </citation>
    <scope>NUCLEOTIDE SEQUENCE [LARGE SCALE GENOMIC DNA]</scope>
    <source>
        <strain evidence="2 3">DSM 10546</strain>
    </source>
</reference>
<dbReference type="InterPro" id="IPR022492">
    <property type="entry name" value="Phosphomutase_MSMEG4193_put"/>
</dbReference>
<dbReference type="NCBIfam" id="TIGR03848">
    <property type="entry name" value="MSMEG_4193"/>
    <property type="match status" value="1"/>
</dbReference>
<dbReference type="InterPro" id="IPR029033">
    <property type="entry name" value="His_PPase_superfam"/>
</dbReference>
<accession>A0A3N1ZY95</accession>
<evidence type="ECO:0000313" key="2">
    <source>
        <dbReference type="EMBL" id="ROR55824.1"/>
    </source>
</evidence>
<comment type="caution">
    <text evidence="2">The sequence shown here is derived from an EMBL/GenBank/DDBJ whole genome shotgun (WGS) entry which is preliminary data.</text>
</comment>
<dbReference type="Pfam" id="PF00300">
    <property type="entry name" value="His_Phos_1"/>
    <property type="match status" value="1"/>
</dbReference>
<dbReference type="EMBL" id="RKHG01000001">
    <property type="protein sequence ID" value="ROR55824.1"/>
    <property type="molecule type" value="Genomic_DNA"/>
</dbReference>
<evidence type="ECO:0000313" key="3">
    <source>
        <dbReference type="Proteomes" id="UP000275749"/>
    </source>
</evidence>
<dbReference type="InterPro" id="IPR050275">
    <property type="entry name" value="PGM_Phosphatase"/>
</dbReference>
<dbReference type="RefSeq" id="WP_123576505.1">
    <property type="nucleotide sequence ID" value="NZ_RKHG01000001.1"/>
</dbReference>
<dbReference type="CDD" id="cd07067">
    <property type="entry name" value="HP_PGM_like"/>
    <property type="match status" value="1"/>
</dbReference>
<dbReference type="GO" id="GO:0016791">
    <property type="term" value="F:phosphatase activity"/>
    <property type="evidence" value="ECO:0007669"/>
    <property type="project" value="TreeGrafter"/>
</dbReference>
<feature type="compositionally biased region" description="Gly residues" evidence="1">
    <location>
        <begin position="219"/>
        <end position="230"/>
    </location>
</feature>
<organism evidence="2 3">
    <name type="scientific">Luteococcus japonicus</name>
    <dbReference type="NCBI Taxonomy" id="33984"/>
    <lineage>
        <taxon>Bacteria</taxon>
        <taxon>Bacillati</taxon>
        <taxon>Actinomycetota</taxon>
        <taxon>Actinomycetes</taxon>
        <taxon>Propionibacteriales</taxon>
        <taxon>Propionibacteriaceae</taxon>
        <taxon>Luteococcus</taxon>
    </lineage>
</organism>
<dbReference type="SMART" id="SM00855">
    <property type="entry name" value="PGAM"/>
    <property type="match status" value="1"/>
</dbReference>
<name>A0A3N1ZY95_9ACTN</name>
<dbReference type="InterPro" id="IPR013078">
    <property type="entry name" value="His_Pase_superF_clade-1"/>
</dbReference>
<dbReference type="SUPFAM" id="SSF53254">
    <property type="entry name" value="Phosphoglycerate mutase-like"/>
    <property type="match status" value="1"/>
</dbReference>
<dbReference type="AlphaFoldDB" id="A0A3N1ZY95"/>
<feature type="region of interest" description="Disordered" evidence="1">
    <location>
        <begin position="214"/>
        <end position="239"/>
    </location>
</feature>
<sequence>MSLVVLVRHGRSTSNTAGTLSGRSPGLTLDARGESQAMAVGERLRGVPLAAAVRSPMLRCEQTLGLALSSAGITPPVHVDDRLTECDYGRWTGRSLAELTQESLWQQVQEHPSMVVFPEGESMTAMAGRTVAAVQDWNARLAVPQGEPEPVWLLVSHGDPIKAVLSHALGQQLDDFQRIVVDPASISLVRFPPPGGQGMPTVIAMNTSAGQITDRLAGAGHGPQLGGGLGSQADNGNTT</sequence>
<gene>
    <name evidence="2" type="ORF">EDD41_3109</name>
</gene>
<proteinExistence type="predicted"/>
<dbReference type="GO" id="GO:0005737">
    <property type="term" value="C:cytoplasm"/>
    <property type="evidence" value="ECO:0007669"/>
    <property type="project" value="TreeGrafter"/>
</dbReference>
<protein>
    <submittedName>
        <fullName evidence="2">2,3-bisphosphoglycerate-dependent phosphoglycerate mutase</fullName>
    </submittedName>
</protein>
<dbReference type="PANTHER" id="PTHR48100:SF2">
    <property type="entry name" value="CONSERVED PROTEIN"/>
    <property type="match status" value="1"/>
</dbReference>